<accession>A3MUQ9</accession>
<dbReference type="AlphaFoldDB" id="A3MUQ9"/>
<dbReference type="InterPro" id="IPR011257">
    <property type="entry name" value="DNA_glycosylase"/>
</dbReference>
<dbReference type="GeneID" id="4908610"/>
<dbReference type="OrthoDB" id="15106at2157"/>
<dbReference type="GO" id="GO:0016799">
    <property type="term" value="F:hydrolase activity, hydrolyzing N-glycosyl compounds"/>
    <property type="evidence" value="ECO:0007669"/>
    <property type="project" value="InterPro"/>
</dbReference>
<dbReference type="Pfam" id="PF09171">
    <property type="entry name" value="AGOG"/>
    <property type="match status" value="1"/>
</dbReference>
<dbReference type="Gene3D" id="1.10.1670.10">
    <property type="entry name" value="Helix-hairpin-Helix base-excision DNA repair enzymes (C-terminal)"/>
    <property type="match status" value="1"/>
</dbReference>
<dbReference type="RefSeq" id="WP_011849634.1">
    <property type="nucleotide sequence ID" value="NC_009073.1"/>
</dbReference>
<dbReference type="Gene3D" id="1.10.340.30">
    <property type="entry name" value="Hypothetical protein, domain 2"/>
    <property type="match status" value="1"/>
</dbReference>
<evidence type="ECO:0000313" key="2">
    <source>
        <dbReference type="Proteomes" id="UP000001431"/>
    </source>
</evidence>
<organism evidence="1 2">
    <name type="scientific">Pyrobaculum calidifontis (strain DSM 21063 / JCM 11548 / VA1)</name>
    <dbReference type="NCBI Taxonomy" id="410359"/>
    <lineage>
        <taxon>Archaea</taxon>
        <taxon>Thermoproteota</taxon>
        <taxon>Thermoprotei</taxon>
        <taxon>Thermoproteales</taxon>
        <taxon>Thermoproteaceae</taxon>
        <taxon>Pyrobaculum</taxon>
    </lineage>
</organism>
<evidence type="ECO:0008006" key="3">
    <source>
        <dbReference type="Google" id="ProtNLM"/>
    </source>
</evidence>
<dbReference type="HOGENOM" id="CLU_085935_0_0_2"/>
<keyword evidence="2" id="KW-1185">Reference proteome</keyword>
<dbReference type="GO" id="GO:0006281">
    <property type="term" value="P:DNA repair"/>
    <property type="evidence" value="ECO:0007669"/>
    <property type="project" value="InterPro"/>
</dbReference>
<protein>
    <recommendedName>
        <fullName evidence="3">DNA-(apurinic or apyrimidinic site) lyase</fullName>
    </recommendedName>
</protein>
<dbReference type="GO" id="GO:0003906">
    <property type="term" value="F:DNA-(apurinic or apyrimidinic site) endonuclease activity"/>
    <property type="evidence" value="ECO:0007669"/>
    <property type="project" value="InterPro"/>
</dbReference>
<proteinExistence type="predicted"/>
<gene>
    <name evidence="1" type="ordered locus">Pcal_0951</name>
</gene>
<dbReference type="Proteomes" id="UP000001431">
    <property type="component" value="Chromosome"/>
</dbReference>
<name>A3MUQ9_PYRCJ</name>
<sequence>MAKESPLRRVVEALGTLGLDAILELEKRDPQYIAVCRVWEAQGEEVCASLSMLNALVSYRLSGKGEEHWQFFGDYFSRQRVTDVCTQFLAYLRASPFLKIGREARERRVRKVCGYRPNLENLLETWRRMSALLDVDPGQKTVVFAVKILNYVYRCSRGVERVLPMEIPLPVDYRVAHLTWCAGLIDVPPDVAMRQYKAVQAVWNTVAEVSGIPPLHIDTVLWLAGRILHGENIHNIPLKIIDALLWREDCKRISRPR</sequence>
<dbReference type="SUPFAM" id="SSF48150">
    <property type="entry name" value="DNA-glycosylase"/>
    <property type="match status" value="1"/>
</dbReference>
<evidence type="ECO:0000313" key="1">
    <source>
        <dbReference type="EMBL" id="ABO08376.1"/>
    </source>
</evidence>
<dbReference type="InterPro" id="IPR023170">
    <property type="entry name" value="HhH_base_excis_C"/>
</dbReference>
<dbReference type="EMBL" id="CP000561">
    <property type="protein sequence ID" value="ABO08376.1"/>
    <property type="molecule type" value="Genomic_DNA"/>
</dbReference>
<dbReference type="STRING" id="410359.Pcal_0951"/>
<reference evidence="1" key="1">
    <citation type="submission" date="2007-02" db="EMBL/GenBank/DDBJ databases">
        <title>Complete sequence of Pyrobaculum calidifontis JCM 11548.</title>
        <authorList>
            <consortium name="US DOE Joint Genome Institute"/>
            <person name="Copeland A."/>
            <person name="Lucas S."/>
            <person name="Lapidus A."/>
            <person name="Barry K."/>
            <person name="Glavina del Rio T."/>
            <person name="Dalin E."/>
            <person name="Tice H."/>
            <person name="Pitluck S."/>
            <person name="Chain P."/>
            <person name="Malfatti S."/>
            <person name="Shin M."/>
            <person name="Vergez L."/>
            <person name="Schmutz J."/>
            <person name="Larimer F."/>
            <person name="Land M."/>
            <person name="Hauser L."/>
            <person name="Kyrpides N."/>
            <person name="Mikhailova N."/>
            <person name="Cozen A.E."/>
            <person name="Fitz-Gibbon S.T."/>
            <person name="House C.H."/>
            <person name="Saltikov C."/>
            <person name="Lowe T.M."/>
            <person name="Richardson P."/>
        </authorList>
    </citation>
    <scope>NUCLEOTIDE SEQUENCE [LARGE SCALE GENOMIC DNA]</scope>
    <source>
        <strain evidence="1">JCM 11548</strain>
    </source>
</reference>
<dbReference type="KEGG" id="pcl:Pcal_0951"/>
<dbReference type="InterPro" id="IPR015254">
    <property type="entry name" value="AGOG-like"/>
</dbReference>
<dbReference type="eggNOG" id="arCOG04144">
    <property type="taxonomic scope" value="Archaea"/>
</dbReference>